<evidence type="ECO:0000256" key="2">
    <source>
        <dbReference type="ARBA" id="ARBA00012417"/>
    </source>
</evidence>
<dbReference type="NCBIfam" id="NF004397">
    <property type="entry name" value="PRK05755.1"/>
    <property type="match status" value="1"/>
</dbReference>
<evidence type="ECO:0000259" key="16">
    <source>
        <dbReference type="SMART" id="SM00482"/>
    </source>
</evidence>
<dbReference type="Pfam" id="PF01367">
    <property type="entry name" value="5_3_exonuc"/>
    <property type="match status" value="1"/>
</dbReference>
<sequence length="914" mass="99912">MAESSNQQPIFVLDGMSLVFRAFFALPPELATSDGLVTNAVHGFASMLLSLIRDHSPGALAVAFDLPGGTFRDELVDDYKGGRDETPDDLLPQFDLVRELVEVLNIPLIEVEGFEADDVLATLATRARDEKREVVVVTGDRDCFQLVEDPFVRVLYNRRGVSDYSLYDEAGIIERTGVEPARYSMLSAMRGDPSDNLPGVPGVGEKTAAKLLNTYGDLDGIFDHLDEMTPKLKENMTENESLARQNYDVMQLIRDVPLDIDPADLELGGWVRDDVEAFYERLEMRRLWTRTAEMLDAGSLGEGTGAPSGAVLTPKRKTSKVQPAAAAPSKGTSSKTRPKTSSTAVHRTAKVVLGKEAIALAKQCTADVHVLGIDAPGGDLAVALRGASDVAIVASESPAGRGLLASEFPIRASDSKILLREALRSGVEPKVPQGDVGLAAYLLDAAAGDFSLAGVLRRYLPEIETSSTARPDGELALDLEHDQVSFAEDVVNVDVVLDHLEPLLDEEGLTELYEGIELPLVLVLARMEDRGILIDREVLQHIADDLSTRARALEASIQEMAGRPFKVNSTQQLQQVLYEDLDLPKGRKTKTGFSTDAGTLEKLIGTHPIIEELLSYRELEKLRSTYGESLLHEIHADGRIHATFKQTVARTGRLSSEQPNLHNIPVRSEEGRRFREAFIPSPGWEFLVADYDQVELRIIAHLAGDPGLLAAFEKGEDIHRSMAADVFSVDLSDVSYEQREYAKMVSYGLAYGMEAFGLANRLGTSVGEAKEIMERYFTAYPGVKDYMDRTVAEAKVQGFTRTELGRIRPLPELFSGTRGAQAAAERQAMNAGIQGLAADIFKVALVRLDTRLRQEGRESRIVLQVHDEVIVEVPPAEREAVEVATREELTGAASLSVPLRVSLGWGDSWASAKG</sequence>
<accession>A0A6J7RB07</accession>
<dbReference type="SUPFAM" id="SSF56672">
    <property type="entry name" value="DNA/RNA polymerases"/>
    <property type="match status" value="1"/>
</dbReference>
<keyword evidence="12" id="KW-0234">DNA repair</keyword>
<dbReference type="CDD" id="cd09898">
    <property type="entry name" value="H3TH_53EXO"/>
    <property type="match status" value="1"/>
</dbReference>
<reference evidence="19" key="1">
    <citation type="submission" date="2020-05" db="EMBL/GenBank/DDBJ databases">
        <authorList>
            <person name="Chiriac C."/>
            <person name="Salcher M."/>
            <person name="Ghai R."/>
            <person name="Kavagutti S V."/>
        </authorList>
    </citation>
    <scope>NUCLEOTIDE SEQUENCE</scope>
</reference>
<evidence type="ECO:0000256" key="3">
    <source>
        <dbReference type="ARBA" id="ARBA00022679"/>
    </source>
</evidence>
<dbReference type="FunFam" id="1.10.150.20:FF:000002">
    <property type="entry name" value="DNA polymerase I"/>
    <property type="match status" value="1"/>
</dbReference>
<dbReference type="Pfam" id="PF02739">
    <property type="entry name" value="5_3_exonuc_N"/>
    <property type="match status" value="1"/>
</dbReference>
<evidence type="ECO:0000256" key="4">
    <source>
        <dbReference type="ARBA" id="ARBA00022695"/>
    </source>
</evidence>
<evidence type="ECO:0000313" key="19">
    <source>
        <dbReference type="EMBL" id="CAB5025886.1"/>
    </source>
</evidence>
<evidence type="ECO:0000256" key="9">
    <source>
        <dbReference type="ARBA" id="ARBA00022839"/>
    </source>
</evidence>
<dbReference type="InterPro" id="IPR036279">
    <property type="entry name" value="5-3_exonuclease_C_sf"/>
</dbReference>
<evidence type="ECO:0000256" key="7">
    <source>
        <dbReference type="ARBA" id="ARBA00022763"/>
    </source>
</evidence>
<evidence type="ECO:0000256" key="11">
    <source>
        <dbReference type="ARBA" id="ARBA00023125"/>
    </source>
</evidence>
<dbReference type="GO" id="GO:0008409">
    <property type="term" value="F:5'-3' exonuclease activity"/>
    <property type="evidence" value="ECO:0007669"/>
    <property type="project" value="InterPro"/>
</dbReference>
<feature type="compositionally biased region" description="Low complexity" evidence="14">
    <location>
        <begin position="329"/>
        <end position="343"/>
    </location>
</feature>
<feature type="domain" description="5'-3' exonuclease" evidence="15">
    <location>
        <begin position="8"/>
        <end position="268"/>
    </location>
</feature>
<dbReference type="CDD" id="cd09859">
    <property type="entry name" value="PIN_53EXO"/>
    <property type="match status" value="1"/>
</dbReference>
<gene>
    <name evidence="17" type="ORF">UFOPK3164_00578</name>
    <name evidence="18" type="ORF">UFOPK3427_01936</name>
    <name evidence="19" type="ORF">UFOPK4112_01214</name>
</gene>
<dbReference type="Gene3D" id="3.30.70.370">
    <property type="match status" value="1"/>
</dbReference>
<evidence type="ECO:0000256" key="10">
    <source>
        <dbReference type="ARBA" id="ARBA00022932"/>
    </source>
</evidence>
<dbReference type="InterPro" id="IPR012337">
    <property type="entry name" value="RNaseH-like_sf"/>
</dbReference>
<dbReference type="InterPro" id="IPR018320">
    <property type="entry name" value="DNA_polymerase_1"/>
</dbReference>
<dbReference type="AlphaFoldDB" id="A0A6J7RB07"/>
<dbReference type="InterPro" id="IPR008918">
    <property type="entry name" value="HhH2"/>
</dbReference>
<dbReference type="CDD" id="cd08637">
    <property type="entry name" value="DNA_pol_A_pol_I_C"/>
    <property type="match status" value="1"/>
</dbReference>
<dbReference type="GO" id="GO:0006261">
    <property type="term" value="P:DNA-templated DNA replication"/>
    <property type="evidence" value="ECO:0007669"/>
    <property type="project" value="InterPro"/>
</dbReference>
<comment type="catalytic activity">
    <reaction evidence="13">
        <text>DNA(n) + a 2'-deoxyribonucleoside 5'-triphosphate = DNA(n+1) + diphosphate</text>
        <dbReference type="Rhea" id="RHEA:22508"/>
        <dbReference type="Rhea" id="RHEA-COMP:17339"/>
        <dbReference type="Rhea" id="RHEA-COMP:17340"/>
        <dbReference type="ChEBI" id="CHEBI:33019"/>
        <dbReference type="ChEBI" id="CHEBI:61560"/>
        <dbReference type="ChEBI" id="CHEBI:173112"/>
        <dbReference type="EC" id="2.7.7.7"/>
    </reaction>
</comment>
<evidence type="ECO:0000256" key="1">
    <source>
        <dbReference type="ARBA" id="ARBA00007705"/>
    </source>
</evidence>
<evidence type="ECO:0000256" key="14">
    <source>
        <dbReference type="SAM" id="MobiDB-lite"/>
    </source>
</evidence>
<evidence type="ECO:0000259" key="15">
    <source>
        <dbReference type="SMART" id="SM00475"/>
    </source>
</evidence>
<dbReference type="GO" id="GO:0003677">
    <property type="term" value="F:DNA binding"/>
    <property type="evidence" value="ECO:0007669"/>
    <property type="project" value="UniProtKB-KW"/>
</dbReference>
<feature type="domain" description="DNA-directed DNA polymerase family A palm" evidence="16">
    <location>
        <begin position="671"/>
        <end position="877"/>
    </location>
</feature>
<dbReference type="Pfam" id="PF00476">
    <property type="entry name" value="DNA_pol_A"/>
    <property type="match status" value="1"/>
</dbReference>
<dbReference type="InterPro" id="IPR002421">
    <property type="entry name" value="5-3_exonuclease"/>
</dbReference>
<dbReference type="InterPro" id="IPR036397">
    <property type="entry name" value="RNaseH_sf"/>
</dbReference>
<dbReference type="SMART" id="SM00279">
    <property type="entry name" value="HhH2"/>
    <property type="match status" value="1"/>
</dbReference>
<name>A0A6J7RB07_9ZZZZ</name>
<dbReference type="SMART" id="SM00475">
    <property type="entry name" value="53EXOc"/>
    <property type="match status" value="1"/>
</dbReference>
<dbReference type="InterPro" id="IPR001098">
    <property type="entry name" value="DNA-dir_DNA_pol_A_palm_dom"/>
</dbReference>
<dbReference type="Gene3D" id="1.20.1060.10">
    <property type="entry name" value="Taq DNA Polymerase, Chain T, domain 4"/>
    <property type="match status" value="1"/>
</dbReference>
<dbReference type="GO" id="GO:0003887">
    <property type="term" value="F:DNA-directed DNA polymerase activity"/>
    <property type="evidence" value="ECO:0007669"/>
    <property type="project" value="UniProtKB-KW"/>
</dbReference>
<comment type="similarity">
    <text evidence="1">Belongs to the DNA polymerase type-A family.</text>
</comment>
<dbReference type="EC" id="2.7.7.7" evidence="2"/>
<dbReference type="PANTHER" id="PTHR10133">
    <property type="entry name" value="DNA POLYMERASE I"/>
    <property type="match status" value="1"/>
</dbReference>
<dbReference type="InterPro" id="IPR020046">
    <property type="entry name" value="5-3_exonucl_a-hlix_arch_N"/>
</dbReference>
<proteinExistence type="inferred from homology"/>
<dbReference type="EMBL" id="CAFABE010000018">
    <property type="protein sequence ID" value="CAB4823370.1"/>
    <property type="molecule type" value="Genomic_DNA"/>
</dbReference>
<evidence type="ECO:0000256" key="12">
    <source>
        <dbReference type="ARBA" id="ARBA00023204"/>
    </source>
</evidence>
<dbReference type="InterPro" id="IPR020045">
    <property type="entry name" value="DNA_polI_H3TH"/>
</dbReference>
<dbReference type="SUPFAM" id="SSF53098">
    <property type="entry name" value="Ribonuclease H-like"/>
    <property type="match status" value="1"/>
</dbReference>
<keyword evidence="6" id="KW-0540">Nuclease</keyword>
<dbReference type="SUPFAM" id="SSF47807">
    <property type="entry name" value="5' to 3' exonuclease, C-terminal subdomain"/>
    <property type="match status" value="1"/>
</dbReference>
<organism evidence="19">
    <name type="scientific">freshwater metagenome</name>
    <dbReference type="NCBI Taxonomy" id="449393"/>
    <lineage>
        <taxon>unclassified sequences</taxon>
        <taxon>metagenomes</taxon>
        <taxon>ecological metagenomes</taxon>
    </lineage>
</organism>
<dbReference type="FunFam" id="1.10.150.20:FF:000003">
    <property type="entry name" value="DNA polymerase I"/>
    <property type="match status" value="1"/>
</dbReference>
<evidence type="ECO:0000313" key="17">
    <source>
        <dbReference type="EMBL" id="CAB4823370.1"/>
    </source>
</evidence>
<keyword evidence="4" id="KW-0548">Nucleotidyltransferase</keyword>
<dbReference type="GO" id="GO:0006302">
    <property type="term" value="P:double-strand break repair"/>
    <property type="evidence" value="ECO:0007669"/>
    <property type="project" value="TreeGrafter"/>
</dbReference>
<dbReference type="PRINTS" id="PR00868">
    <property type="entry name" value="DNAPOLI"/>
</dbReference>
<dbReference type="InterPro" id="IPR043502">
    <property type="entry name" value="DNA/RNA_pol_sf"/>
</dbReference>
<protein>
    <recommendedName>
        <fullName evidence="2">DNA-directed DNA polymerase</fullName>
        <ecNumber evidence="2">2.7.7.7</ecNumber>
    </recommendedName>
</protein>
<dbReference type="Gene3D" id="1.10.150.20">
    <property type="entry name" value="5' to 3' exonuclease, C-terminal subdomain"/>
    <property type="match status" value="2"/>
</dbReference>
<evidence type="ECO:0000256" key="5">
    <source>
        <dbReference type="ARBA" id="ARBA00022705"/>
    </source>
</evidence>
<dbReference type="Gene3D" id="3.40.50.1010">
    <property type="entry name" value="5'-nuclease"/>
    <property type="match status" value="1"/>
</dbReference>
<keyword evidence="3" id="KW-0808">Transferase</keyword>
<dbReference type="FunFam" id="1.20.1060.10:FF:000001">
    <property type="entry name" value="DNA polymerase I"/>
    <property type="match status" value="1"/>
</dbReference>
<keyword evidence="10" id="KW-0239">DNA-directed DNA polymerase</keyword>
<keyword evidence="5" id="KW-0235">DNA replication</keyword>
<dbReference type="Gene3D" id="3.30.420.10">
    <property type="entry name" value="Ribonuclease H-like superfamily/Ribonuclease H"/>
    <property type="match status" value="1"/>
</dbReference>
<keyword evidence="11" id="KW-0238">DNA-binding</keyword>
<dbReference type="EMBL" id="CAFBLT010000004">
    <property type="protein sequence ID" value="CAB4884666.1"/>
    <property type="molecule type" value="Genomic_DNA"/>
</dbReference>
<dbReference type="EMBL" id="CAFBPM010000011">
    <property type="protein sequence ID" value="CAB5025886.1"/>
    <property type="molecule type" value="Genomic_DNA"/>
</dbReference>
<dbReference type="NCBIfam" id="TIGR00593">
    <property type="entry name" value="pola"/>
    <property type="match status" value="1"/>
</dbReference>
<keyword evidence="9" id="KW-0269">Exonuclease</keyword>
<dbReference type="InterPro" id="IPR002298">
    <property type="entry name" value="DNA_polymerase_A"/>
</dbReference>
<dbReference type="InterPro" id="IPR029060">
    <property type="entry name" value="PIN-like_dom_sf"/>
</dbReference>
<evidence type="ECO:0000256" key="6">
    <source>
        <dbReference type="ARBA" id="ARBA00022722"/>
    </source>
</evidence>
<evidence type="ECO:0000256" key="13">
    <source>
        <dbReference type="ARBA" id="ARBA00049244"/>
    </source>
</evidence>
<dbReference type="SMART" id="SM00482">
    <property type="entry name" value="POLAc"/>
    <property type="match status" value="1"/>
</dbReference>
<evidence type="ECO:0000256" key="8">
    <source>
        <dbReference type="ARBA" id="ARBA00022801"/>
    </source>
</evidence>
<dbReference type="PANTHER" id="PTHR10133:SF27">
    <property type="entry name" value="DNA POLYMERASE NU"/>
    <property type="match status" value="1"/>
</dbReference>
<evidence type="ECO:0000313" key="18">
    <source>
        <dbReference type="EMBL" id="CAB4884666.1"/>
    </source>
</evidence>
<keyword evidence="7" id="KW-0227">DNA damage</keyword>
<dbReference type="FunFam" id="3.40.50.1010:FF:000001">
    <property type="entry name" value="DNA polymerase I"/>
    <property type="match status" value="1"/>
</dbReference>
<keyword evidence="8" id="KW-0378">Hydrolase</keyword>
<dbReference type="SUPFAM" id="SSF88723">
    <property type="entry name" value="PIN domain-like"/>
    <property type="match status" value="1"/>
</dbReference>
<feature type="region of interest" description="Disordered" evidence="14">
    <location>
        <begin position="298"/>
        <end position="345"/>
    </location>
</feature>